<comment type="caution">
    <text evidence="2">The sequence shown here is derived from an EMBL/GenBank/DDBJ whole genome shotgun (WGS) entry which is preliminary data.</text>
</comment>
<gene>
    <name evidence="2" type="ORF">CVLEPA_LOCUS11424</name>
</gene>
<feature type="transmembrane region" description="Helical" evidence="1">
    <location>
        <begin position="6"/>
        <end position="27"/>
    </location>
</feature>
<dbReference type="Gene3D" id="1.20.1070.10">
    <property type="entry name" value="Rhodopsin 7-helix transmembrane proteins"/>
    <property type="match status" value="1"/>
</dbReference>
<organism evidence="2 3">
    <name type="scientific">Clavelina lepadiformis</name>
    <name type="common">Light-bulb sea squirt</name>
    <name type="synonym">Ascidia lepadiformis</name>
    <dbReference type="NCBI Taxonomy" id="159417"/>
    <lineage>
        <taxon>Eukaryota</taxon>
        <taxon>Metazoa</taxon>
        <taxon>Chordata</taxon>
        <taxon>Tunicata</taxon>
        <taxon>Ascidiacea</taxon>
        <taxon>Aplousobranchia</taxon>
        <taxon>Clavelinidae</taxon>
        <taxon>Clavelina</taxon>
    </lineage>
</organism>
<keyword evidence="1" id="KW-1133">Transmembrane helix</keyword>
<dbReference type="Proteomes" id="UP001642483">
    <property type="component" value="Unassembled WGS sequence"/>
</dbReference>
<evidence type="ECO:0000256" key="1">
    <source>
        <dbReference type="SAM" id="Phobius"/>
    </source>
</evidence>
<dbReference type="SUPFAM" id="SSF81321">
    <property type="entry name" value="Family A G protein-coupled receptor-like"/>
    <property type="match status" value="1"/>
</dbReference>
<dbReference type="EMBL" id="CAWYQH010000079">
    <property type="protein sequence ID" value="CAK8681197.1"/>
    <property type="molecule type" value="Genomic_DNA"/>
</dbReference>
<evidence type="ECO:0000313" key="2">
    <source>
        <dbReference type="EMBL" id="CAK8681197.1"/>
    </source>
</evidence>
<reference evidence="2 3" key="1">
    <citation type="submission" date="2024-02" db="EMBL/GenBank/DDBJ databases">
        <authorList>
            <person name="Daric V."/>
            <person name="Darras S."/>
        </authorList>
    </citation>
    <scope>NUCLEOTIDE SEQUENCE [LARGE SCALE GENOMIC DNA]</scope>
</reference>
<protein>
    <submittedName>
        <fullName evidence="2">Uncharacterized protein</fullName>
    </submittedName>
</protein>
<keyword evidence="3" id="KW-1185">Reference proteome</keyword>
<proteinExistence type="predicted"/>
<keyword evidence="1" id="KW-0472">Membrane</keyword>
<keyword evidence="1" id="KW-0812">Transmembrane</keyword>
<accession>A0ABP0FS07</accession>
<name>A0ABP0FS07_CLALP</name>
<feature type="transmembrane region" description="Helical" evidence="1">
    <location>
        <begin position="39"/>
        <end position="61"/>
    </location>
</feature>
<evidence type="ECO:0000313" key="3">
    <source>
        <dbReference type="Proteomes" id="UP001642483"/>
    </source>
</evidence>
<sequence>MVGIFTLSILPVALVILSLLFVGTIYFSQPRRVDVQGALVYNTFEFISIIILSCNSLWNFFIYNGRNLEFRNEVKTMIKSIFKKLSLARCCQSKTIDDQRAVAVNNARPTPSTPASLDSKEETLKRCSLASSANRLNTHCTVLDQSPDIIRRNPNLCTFLGSDGKSETSIDKLDLKTINRNQVDSPHLIETNTPGCKVESGFSKENNRSFTTDANADETSLSCINKTNDMVSTRPTEIVRTSLDEEIV</sequence>